<keyword evidence="1" id="KW-0677">Repeat</keyword>
<dbReference type="Gene3D" id="1.25.40.20">
    <property type="entry name" value="Ankyrin repeat-containing domain"/>
    <property type="match status" value="1"/>
</dbReference>
<evidence type="ECO:0000256" key="2">
    <source>
        <dbReference type="ARBA" id="ARBA00023043"/>
    </source>
</evidence>
<organism evidence="3 4">
    <name type="scientific">Metarhizium anisopliae (strain ARSEF 549)</name>
    <dbReference type="NCBI Taxonomy" id="3151832"/>
    <lineage>
        <taxon>Eukaryota</taxon>
        <taxon>Fungi</taxon>
        <taxon>Dikarya</taxon>
        <taxon>Ascomycota</taxon>
        <taxon>Pezizomycotina</taxon>
        <taxon>Sordariomycetes</taxon>
        <taxon>Hypocreomycetidae</taxon>
        <taxon>Hypocreales</taxon>
        <taxon>Clavicipitaceae</taxon>
        <taxon>Metarhizium</taxon>
    </lineage>
</organism>
<dbReference type="SMART" id="SM00248">
    <property type="entry name" value="ANK"/>
    <property type="match status" value="2"/>
</dbReference>
<feature type="non-terminal residue" evidence="3">
    <location>
        <position position="1"/>
    </location>
</feature>
<evidence type="ECO:0000313" key="4">
    <source>
        <dbReference type="Proteomes" id="UP000031186"/>
    </source>
</evidence>
<dbReference type="Proteomes" id="UP000031186">
    <property type="component" value="Unassembled WGS sequence"/>
</dbReference>
<dbReference type="PANTHER" id="PTHR24198:SF165">
    <property type="entry name" value="ANKYRIN REPEAT-CONTAINING PROTEIN-RELATED"/>
    <property type="match status" value="1"/>
</dbReference>
<protein>
    <submittedName>
        <fullName evidence="3">Ankyrin repeat-containing domain protein</fullName>
    </submittedName>
</protein>
<reference evidence="3 4" key="1">
    <citation type="journal article" date="2014" name="Proc. Natl. Acad. Sci. U.S.A.">
        <title>Trajectory and genomic determinants of fungal-pathogen speciation and host adaptation.</title>
        <authorList>
            <person name="Hu X."/>
            <person name="Xiao G."/>
            <person name="Zheng P."/>
            <person name="Shang Y."/>
            <person name="Su Y."/>
            <person name="Zhang X."/>
            <person name="Liu X."/>
            <person name="Zhan S."/>
            <person name="St Leger R.J."/>
            <person name="Wang C."/>
        </authorList>
    </citation>
    <scope>NUCLEOTIDE SEQUENCE [LARGE SCALE GENOMIC DNA]</scope>
    <source>
        <strain evidence="3 4">ARSEF 549</strain>
    </source>
</reference>
<comment type="caution">
    <text evidence="3">The sequence shown here is derived from an EMBL/GenBank/DDBJ whole genome shotgun (WGS) entry which is preliminary data.</text>
</comment>
<proteinExistence type="predicted"/>
<dbReference type="EMBL" id="AZNF01000032">
    <property type="protein sequence ID" value="KID59263.1"/>
    <property type="molecule type" value="Genomic_DNA"/>
</dbReference>
<evidence type="ECO:0000313" key="3">
    <source>
        <dbReference type="EMBL" id="KID59263.1"/>
    </source>
</evidence>
<dbReference type="PANTHER" id="PTHR24198">
    <property type="entry name" value="ANKYRIN REPEAT AND PROTEIN KINASE DOMAIN-CONTAINING PROTEIN"/>
    <property type="match status" value="1"/>
</dbReference>
<dbReference type="InterPro" id="IPR002110">
    <property type="entry name" value="Ankyrin_rpt"/>
</dbReference>
<gene>
    <name evidence="3" type="ORF">MAN_10818</name>
</gene>
<dbReference type="InterPro" id="IPR036770">
    <property type="entry name" value="Ankyrin_rpt-contain_sf"/>
</dbReference>
<sequence>MKAASKGNPGVVEELLRREDVQRTVGAQSSAYKWTALHSAANRCSFAVVERLLQADVIRWGLDVNARDYSGQTALMLAVRNGDEQSVRLMMGYKVVRLDIADDAGHNAVKHALEMKNETIMRVLILEWLARSGVDLGTLSESRQLVLCLAESDGTVAATPEVLLLLHSVRQLFSYPK</sequence>
<dbReference type="HOGENOM" id="CLU_1518212_0_0_1"/>
<accession>A0A0B4ELU2</accession>
<name>A0A0B4ELU2_METAF</name>
<dbReference type="Pfam" id="PF13637">
    <property type="entry name" value="Ank_4"/>
    <property type="match status" value="1"/>
</dbReference>
<keyword evidence="4" id="KW-1185">Reference proteome</keyword>
<dbReference type="VEuPathDB" id="FungiDB:MAN_10818"/>
<evidence type="ECO:0000256" key="1">
    <source>
        <dbReference type="ARBA" id="ARBA00022737"/>
    </source>
</evidence>
<dbReference type="SUPFAM" id="SSF48403">
    <property type="entry name" value="Ankyrin repeat"/>
    <property type="match status" value="1"/>
</dbReference>
<dbReference type="AlphaFoldDB" id="A0A0B4ELU2"/>
<keyword evidence="2" id="KW-0040">ANK repeat</keyword>